<evidence type="ECO:0000313" key="2">
    <source>
        <dbReference type="Proteomes" id="UP000256763"/>
    </source>
</evidence>
<dbReference type="RefSeq" id="WP_116303019.1">
    <property type="nucleotide sequence ID" value="NZ_NFZV01000016.1"/>
</dbReference>
<comment type="caution">
    <text evidence="1">The sequence shown here is derived from an EMBL/GenBank/DDBJ whole genome shotgun (WGS) entry which is preliminary data.</text>
</comment>
<accession>A0A3E0WQI2</accession>
<evidence type="ECO:0008006" key="3">
    <source>
        <dbReference type="Google" id="ProtNLM"/>
    </source>
</evidence>
<dbReference type="Proteomes" id="UP000256763">
    <property type="component" value="Unassembled WGS sequence"/>
</dbReference>
<name>A0A3E0WQI2_9GAMM</name>
<protein>
    <recommendedName>
        <fullName evidence="3">Tetratricopeptide repeat protein</fullName>
    </recommendedName>
</protein>
<proteinExistence type="predicted"/>
<keyword evidence="2" id="KW-1185">Reference proteome</keyword>
<evidence type="ECO:0000313" key="1">
    <source>
        <dbReference type="EMBL" id="RFA34421.1"/>
    </source>
</evidence>
<reference evidence="2" key="1">
    <citation type="submission" date="2017-05" db="EMBL/GenBank/DDBJ databases">
        <authorList>
            <person name="Sharma S."/>
            <person name="Sidhu C."/>
            <person name="Pinnaka A.K."/>
        </authorList>
    </citation>
    <scope>NUCLEOTIDE SEQUENCE [LARGE SCALE GENOMIC DNA]</scope>
    <source>
        <strain evidence="2">AK93</strain>
    </source>
</reference>
<sequence length="115" mass="13454">MAVKFDQEKFDQWQELRKNLKEAKRSKAYEQVIGLCKEIIGLDRSAKFIQIMTPLFFKEMGAAYEKVGEEDSALEAYKAARDGFLKYREHNNLHSPDDWLKDIQALEKKIGKLEL</sequence>
<gene>
    <name evidence="1" type="ORF">CAL65_15420</name>
</gene>
<dbReference type="EMBL" id="NFZW01000016">
    <property type="protein sequence ID" value="RFA34421.1"/>
    <property type="molecule type" value="Genomic_DNA"/>
</dbReference>
<dbReference type="AlphaFoldDB" id="A0A3E0WQI2"/>
<organism evidence="1 2">
    <name type="scientific">Alkalilimnicola ehrlichii</name>
    <dbReference type="NCBI Taxonomy" id="351052"/>
    <lineage>
        <taxon>Bacteria</taxon>
        <taxon>Pseudomonadati</taxon>
        <taxon>Pseudomonadota</taxon>
        <taxon>Gammaproteobacteria</taxon>
        <taxon>Chromatiales</taxon>
        <taxon>Ectothiorhodospiraceae</taxon>
        <taxon>Alkalilimnicola</taxon>
    </lineage>
</organism>
<dbReference type="OrthoDB" id="7067082at2"/>